<organism evidence="1 2">
    <name type="scientific">Vogesella alkaliphila</name>
    <dbReference type="NCBI Taxonomy" id="1193621"/>
    <lineage>
        <taxon>Bacteria</taxon>
        <taxon>Pseudomonadati</taxon>
        <taxon>Pseudomonadota</taxon>
        <taxon>Betaproteobacteria</taxon>
        <taxon>Neisseriales</taxon>
        <taxon>Chromobacteriaceae</taxon>
        <taxon>Vogesella</taxon>
    </lineage>
</organism>
<dbReference type="EMBL" id="BMYW01000002">
    <property type="protein sequence ID" value="GGX83596.1"/>
    <property type="molecule type" value="Genomic_DNA"/>
</dbReference>
<keyword evidence="2" id="KW-1185">Reference proteome</keyword>
<comment type="caution">
    <text evidence="1">The sequence shown here is derived from an EMBL/GenBank/DDBJ whole genome shotgun (WGS) entry which is preliminary data.</text>
</comment>
<accession>A0ABQ2YH96</accession>
<dbReference type="RefSeq" id="WP_189372966.1">
    <property type="nucleotide sequence ID" value="NZ_BMYW01000002.1"/>
</dbReference>
<proteinExistence type="predicted"/>
<evidence type="ECO:0000313" key="1">
    <source>
        <dbReference type="EMBL" id="GGX83596.1"/>
    </source>
</evidence>
<reference evidence="2" key="1">
    <citation type="journal article" date="2019" name="Int. J. Syst. Evol. Microbiol.">
        <title>The Global Catalogue of Microorganisms (GCM) 10K type strain sequencing project: providing services to taxonomists for standard genome sequencing and annotation.</title>
        <authorList>
            <consortium name="The Broad Institute Genomics Platform"/>
            <consortium name="The Broad Institute Genome Sequencing Center for Infectious Disease"/>
            <person name="Wu L."/>
            <person name="Ma J."/>
        </authorList>
    </citation>
    <scope>NUCLEOTIDE SEQUENCE [LARGE SCALE GENOMIC DNA]</scope>
    <source>
        <strain evidence="2">KCTC 32041</strain>
    </source>
</reference>
<protein>
    <recommendedName>
        <fullName evidence="3">Transposase</fullName>
    </recommendedName>
</protein>
<evidence type="ECO:0000313" key="2">
    <source>
        <dbReference type="Proteomes" id="UP000600877"/>
    </source>
</evidence>
<gene>
    <name evidence="1" type="ORF">GCM10011290_09060</name>
</gene>
<name>A0ABQ2YH96_9NEIS</name>
<sequence>MSLQAVVVTWEGLRKVHDAGGDPAEDRKLQRTSVKEAALARRPPVLSSWRSKFGGIECLGCQAAQELDAKNTRLKKRLAESLLENKIAKDDVGGTSPTGCVFPKIV</sequence>
<dbReference type="Proteomes" id="UP000600877">
    <property type="component" value="Unassembled WGS sequence"/>
</dbReference>
<evidence type="ECO:0008006" key="3">
    <source>
        <dbReference type="Google" id="ProtNLM"/>
    </source>
</evidence>